<organism evidence="2 3">
    <name type="scientific">Hydrogenobacter hydrogenophilus</name>
    <dbReference type="NCBI Taxonomy" id="35835"/>
    <lineage>
        <taxon>Bacteria</taxon>
        <taxon>Pseudomonadati</taxon>
        <taxon>Aquificota</taxon>
        <taxon>Aquificia</taxon>
        <taxon>Aquificales</taxon>
        <taxon>Aquificaceae</taxon>
        <taxon>Hydrogenobacter</taxon>
    </lineage>
</organism>
<accession>A0A285PA10</accession>
<evidence type="ECO:0000313" key="3">
    <source>
        <dbReference type="Proteomes" id="UP000218627"/>
    </source>
</evidence>
<evidence type="ECO:0000313" key="2">
    <source>
        <dbReference type="EMBL" id="SNZ16976.1"/>
    </source>
</evidence>
<gene>
    <name evidence="2" type="ORF">SAMN06265353_1751</name>
</gene>
<dbReference type="Proteomes" id="UP000218627">
    <property type="component" value="Unassembled WGS sequence"/>
</dbReference>
<keyword evidence="1" id="KW-1133">Transmembrane helix</keyword>
<keyword evidence="1" id="KW-0472">Membrane</keyword>
<keyword evidence="1" id="KW-0812">Transmembrane</keyword>
<dbReference type="AlphaFoldDB" id="A0A285PA10"/>
<proteinExistence type="predicted"/>
<dbReference type="EMBL" id="OBEN01000018">
    <property type="protein sequence ID" value="SNZ16976.1"/>
    <property type="molecule type" value="Genomic_DNA"/>
</dbReference>
<dbReference type="RefSeq" id="WP_245810127.1">
    <property type="nucleotide sequence ID" value="NZ_OBEN01000018.1"/>
</dbReference>
<protein>
    <submittedName>
        <fullName evidence="2">Uncharacterized protein</fullName>
    </submittedName>
</protein>
<name>A0A285PA10_9AQUI</name>
<keyword evidence="3" id="KW-1185">Reference proteome</keyword>
<reference evidence="3" key="1">
    <citation type="submission" date="2017-09" db="EMBL/GenBank/DDBJ databases">
        <authorList>
            <person name="Varghese N."/>
            <person name="Submissions S."/>
        </authorList>
    </citation>
    <scope>NUCLEOTIDE SEQUENCE [LARGE SCALE GENOMIC DNA]</scope>
    <source>
        <strain evidence="3">DSM 2913</strain>
    </source>
</reference>
<feature type="transmembrane region" description="Helical" evidence="1">
    <location>
        <begin position="41"/>
        <end position="58"/>
    </location>
</feature>
<sequence>MLADTIYRLMLFGFLMVLFACFYAILYAFGKVARLPSLQKLSYSFGLLQFLSGLGMFFSDYLDFFWRIIVLFSAFAYIFIPPLMWKVVVAFHRE</sequence>
<feature type="transmembrane region" description="Helical" evidence="1">
    <location>
        <begin position="64"/>
        <end position="85"/>
    </location>
</feature>
<feature type="transmembrane region" description="Helical" evidence="1">
    <location>
        <begin position="6"/>
        <end position="29"/>
    </location>
</feature>
<evidence type="ECO:0000256" key="1">
    <source>
        <dbReference type="SAM" id="Phobius"/>
    </source>
</evidence>